<protein>
    <submittedName>
        <fullName evidence="2">Uncharacterized protein</fullName>
    </submittedName>
</protein>
<evidence type="ECO:0000256" key="1">
    <source>
        <dbReference type="SAM" id="Phobius"/>
    </source>
</evidence>
<reference evidence="2 3" key="1">
    <citation type="journal article" date="2000" name="Arch. Microbiol.">
        <title>Rhodobaca bogoriensis gen. nov. and sp. nov., an alkaliphilic purple nonsulfur bacterium from African Rift Valley soda lakes.</title>
        <authorList>
            <person name="Milford A.D."/>
            <person name="Achenbach L.A."/>
            <person name="Jung D.O."/>
            <person name="Madigan M.T."/>
        </authorList>
    </citation>
    <scope>NUCLEOTIDE SEQUENCE [LARGE SCALE GENOMIC DNA]</scope>
    <source>
        <strain evidence="2 3">2376</strain>
    </source>
</reference>
<keyword evidence="1" id="KW-1133">Transmembrane helix</keyword>
<keyword evidence="1" id="KW-0472">Membrane</keyword>
<evidence type="ECO:0000313" key="3">
    <source>
        <dbReference type="Proteomes" id="UP000529417"/>
    </source>
</evidence>
<comment type="caution">
    <text evidence="2">The sequence shown here is derived from an EMBL/GenBank/DDBJ whole genome shotgun (WGS) entry which is preliminary data.</text>
</comment>
<keyword evidence="1" id="KW-0812">Transmembrane</keyword>
<keyword evidence="3" id="KW-1185">Reference proteome</keyword>
<organism evidence="2 3">
    <name type="scientific">Rhabdonatronobacter sediminivivens</name>
    <dbReference type="NCBI Taxonomy" id="2743469"/>
    <lineage>
        <taxon>Bacteria</taxon>
        <taxon>Pseudomonadati</taxon>
        <taxon>Pseudomonadota</taxon>
        <taxon>Alphaproteobacteria</taxon>
        <taxon>Rhodobacterales</taxon>
        <taxon>Paracoccaceae</taxon>
        <taxon>Rhabdonatronobacter</taxon>
    </lineage>
</organism>
<name>A0A7Z0HX51_9RHOB</name>
<sequence length="77" mass="7932">MLRDLLANLPGDLQRGMRADPRALMTGKLAALAVSAPIIIGLALFTPAGVLGGVAVGAIIQLGLGWAIAGRDMRINR</sequence>
<feature type="transmembrane region" description="Helical" evidence="1">
    <location>
        <begin position="50"/>
        <end position="69"/>
    </location>
</feature>
<dbReference type="RefSeq" id="WP_179904372.1">
    <property type="nucleotide sequence ID" value="NZ_JACBXS010000002.1"/>
</dbReference>
<feature type="transmembrane region" description="Helical" evidence="1">
    <location>
        <begin position="23"/>
        <end position="44"/>
    </location>
</feature>
<proteinExistence type="predicted"/>
<accession>A0A7Z0HX51</accession>
<dbReference type="EMBL" id="JACBXS010000002">
    <property type="protein sequence ID" value="NYS23672.1"/>
    <property type="molecule type" value="Genomic_DNA"/>
</dbReference>
<dbReference type="AlphaFoldDB" id="A0A7Z0HX51"/>
<dbReference type="Proteomes" id="UP000529417">
    <property type="component" value="Unassembled WGS sequence"/>
</dbReference>
<evidence type="ECO:0000313" key="2">
    <source>
        <dbReference type="EMBL" id="NYS23672.1"/>
    </source>
</evidence>
<gene>
    <name evidence="2" type="ORF">HUK65_01610</name>
</gene>